<reference evidence="1 2" key="1">
    <citation type="journal article" date="2015" name="Stand. Genomic Sci.">
        <title>Genomic Encyclopedia of Bacterial and Archaeal Type Strains, Phase III: the genomes of soil and plant-associated and newly described type strains.</title>
        <authorList>
            <person name="Whitman W.B."/>
            <person name="Woyke T."/>
            <person name="Klenk H.P."/>
            <person name="Zhou Y."/>
            <person name="Lilburn T.G."/>
            <person name="Beck B.J."/>
            <person name="De Vos P."/>
            <person name="Vandamme P."/>
            <person name="Eisen J.A."/>
            <person name="Garrity G."/>
            <person name="Hugenholtz P."/>
            <person name="Kyrpides N.C."/>
        </authorList>
    </citation>
    <scope>NUCLEOTIDE SEQUENCE [LARGE SCALE GENOMIC DNA]</scope>
    <source>
        <strain evidence="1 2">VKM Ac-2538</strain>
    </source>
</reference>
<evidence type="ECO:0000313" key="2">
    <source>
        <dbReference type="Proteomes" id="UP000295818"/>
    </source>
</evidence>
<accession>A0ABY2B7Y2</accession>
<dbReference type="RefSeq" id="WP_132197710.1">
    <property type="nucleotide sequence ID" value="NZ_SLWM01000054.1"/>
</dbReference>
<gene>
    <name evidence="1" type="ORF">EV644_1543</name>
</gene>
<dbReference type="Pfam" id="PF19692">
    <property type="entry name" value="DUF6193"/>
    <property type="match status" value="1"/>
</dbReference>
<dbReference type="InterPro" id="IPR045682">
    <property type="entry name" value="DUF6193"/>
</dbReference>
<dbReference type="Proteomes" id="UP000295818">
    <property type="component" value="Unassembled WGS sequence"/>
</dbReference>
<proteinExistence type="predicted"/>
<evidence type="ECO:0000313" key="1">
    <source>
        <dbReference type="EMBL" id="TCO07581.1"/>
    </source>
</evidence>
<protein>
    <submittedName>
        <fullName evidence="1">Uncharacterized protein</fullName>
    </submittedName>
</protein>
<keyword evidence="2" id="KW-1185">Reference proteome</keyword>
<comment type="caution">
    <text evidence="1">The sequence shown here is derived from an EMBL/GenBank/DDBJ whole genome shotgun (WGS) entry which is preliminary data.</text>
</comment>
<dbReference type="EMBL" id="SLWM01000054">
    <property type="protein sequence ID" value="TCO07581.1"/>
    <property type="molecule type" value="Genomic_DNA"/>
</dbReference>
<name>A0ABY2B7Y2_9ACTN</name>
<sequence length="137" mass="15148">MSSATLFAVNETLEEALLAEWTALRSLWGGDDSWVGDALRPVIESAFITPELRALFPFTSHNSLCFSRCSYYPFTLDSPCIAAWPDEYIVQALRAATDEPPLEPVHTTDLDLAITTVIDNLPPNRATWLGDADHPPD</sequence>
<organism evidence="1 2">
    <name type="scientific">Kribbella orskensis</name>
    <dbReference type="NCBI Taxonomy" id="2512216"/>
    <lineage>
        <taxon>Bacteria</taxon>
        <taxon>Bacillati</taxon>
        <taxon>Actinomycetota</taxon>
        <taxon>Actinomycetes</taxon>
        <taxon>Propionibacteriales</taxon>
        <taxon>Kribbellaceae</taxon>
        <taxon>Kribbella</taxon>
    </lineage>
</organism>